<dbReference type="InterPro" id="IPR036249">
    <property type="entry name" value="Thioredoxin-like_sf"/>
</dbReference>
<dbReference type="CDD" id="cd03206">
    <property type="entry name" value="GST_C_7"/>
    <property type="match status" value="1"/>
</dbReference>
<protein>
    <submittedName>
        <fullName evidence="4">Glutathione S-transferase</fullName>
    </submittedName>
</protein>
<dbReference type="Pfam" id="PF02798">
    <property type="entry name" value="GST_N"/>
    <property type="match status" value="1"/>
</dbReference>
<dbReference type="RefSeq" id="WP_038131875.1">
    <property type="nucleotide sequence ID" value="NZ_AUNB01000041.1"/>
</dbReference>
<dbReference type="SUPFAM" id="SSF47616">
    <property type="entry name" value="GST C-terminal domain-like"/>
    <property type="match status" value="1"/>
</dbReference>
<keyword evidence="4" id="KW-0808">Transferase</keyword>
<dbReference type="AlphaFoldDB" id="A0A074K6U1"/>
<dbReference type="SFLD" id="SFLDG00358">
    <property type="entry name" value="Main_(cytGST)"/>
    <property type="match status" value="1"/>
</dbReference>
<comment type="caution">
    <text evidence="4">The sequence shown here is derived from an EMBL/GenBank/DDBJ whole genome shotgun (WGS) entry which is preliminary data.</text>
</comment>
<sequence>MPNAVRIHHFAKSGHAHRALVFAKLAGIAHEAVPVDLAAGAHKSPEFLAMNPNGQVPVLEDGDVIVPDSNAILVYLARTYAPDWIPNTALGEANVQRWLTLAAGEIAFGSCAARLITVFGAPLDANFAAATAEKAMQKLELGLEGREWLVGDRPTIADVAAYSYTAHAPEGNVSLGPYPNVRAWIARFEALPEFEPMPATAVGLAAE</sequence>
<dbReference type="PANTHER" id="PTHR44051:SF8">
    <property type="entry name" value="GLUTATHIONE S-TRANSFERASE GSTA"/>
    <property type="match status" value="1"/>
</dbReference>
<dbReference type="Gene3D" id="3.40.30.10">
    <property type="entry name" value="Glutaredoxin"/>
    <property type="match status" value="1"/>
</dbReference>
<feature type="domain" description="GST N-terminal" evidence="2">
    <location>
        <begin position="3"/>
        <end position="84"/>
    </location>
</feature>
<dbReference type="eggNOG" id="COG0625">
    <property type="taxonomic scope" value="Bacteria"/>
</dbReference>
<dbReference type="SUPFAM" id="SSF52833">
    <property type="entry name" value="Thioredoxin-like"/>
    <property type="match status" value="1"/>
</dbReference>
<evidence type="ECO:0000259" key="3">
    <source>
        <dbReference type="PROSITE" id="PS50405"/>
    </source>
</evidence>
<dbReference type="InterPro" id="IPR004045">
    <property type="entry name" value="Glutathione_S-Trfase_N"/>
</dbReference>
<dbReference type="STRING" id="1353528.DT23_16960"/>
<dbReference type="InterPro" id="IPR010987">
    <property type="entry name" value="Glutathione-S-Trfase_C-like"/>
</dbReference>
<dbReference type="CDD" id="cd03056">
    <property type="entry name" value="GST_N_4"/>
    <property type="match status" value="1"/>
</dbReference>
<proteinExistence type="inferred from homology"/>
<dbReference type="Proteomes" id="UP000027471">
    <property type="component" value="Unassembled WGS sequence"/>
</dbReference>
<dbReference type="InterPro" id="IPR040079">
    <property type="entry name" value="Glutathione_S-Trfase"/>
</dbReference>
<dbReference type="Pfam" id="PF00043">
    <property type="entry name" value="GST_C"/>
    <property type="match status" value="1"/>
</dbReference>
<dbReference type="OrthoDB" id="9810080at2"/>
<evidence type="ECO:0000313" key="5">
    <source>
        <dbReference type="Proteomes" id="UP000027471"/>
    </source>
</evidence>
<keyword evidence="5" id="KW-1185">Reference proteome</keyword>
<dbReference type="SFLD" id="SFLDG01151">
    <property type="entry name" value="Main.2:_Nu-like"/>
    <property type="match status" value="1"/>
</dbReference>
<accession>A0A074K6U1</accession>
<evidence type="ECO:0000256" key="1">
    <source>
        <dbReference type="RuleBase" id="RU003494"/>
    </source>
</evidence>
<dbReference type="InterPro" id="IPR004046">
    <property type="entry name" value="GST_C"/>
</dbReference>
<name>A0A074K6U1_9RHOB</name>
<dbReference type="Gene3D" id="1.20.1050.10">
    <property type="match status" value="1"/>
</dbReference>
<dbReference type="PROSITE" id="PS50405">
    <property type="entry name" value="GST_CTER"/>
    <property type="match status" value="1"/>
</dbReference>
<organism evidence="4 5">
    <name type="scientific">Thioclava indica</name>
    <dbReference type="NCBI Taxonomy" id="1353528"/>
    <lineage>
        <taxon>Bacteria</taxon>
        <taxon>Pseudomonadati</taxon>
        <taxon>Pseudomonadota</taxon>
        <taxon>Alphaproteobacteria</taxon>
        <taxon>Rhodobacterales</taxon>
        <taxon>Paracoccaceae</taxon>
        <taxon>Thioclava</taxon>
    </lineage>
</organism>
<dbReference type="SFLD" id="SFLDS00019">
    <property type="entry name" value="Glutathione_Transferase_(cytos"/>
    <property type="match status" value="1"/>
</dbReference>
<evidence type="ECO:0000313" key="4">
    <source>
        <dbReference type="EMBL" id="KEO57277.1"/>
    </source>
</evidence>
<dbReference type="PANTHER" id="PTHR44051">
    <property type="entry name" value="GLUTATHIONE S-TRANSFERASE-RELATED"/>
    <property type="match status" value="1"/>
</dbReference>
<reference evidence="4 5" key="1">
    <citation type="journal article" date="2015" name="Antonie Van Leeuwenhoek">
        <title>Thioclava indica sp. nov., isolated from surface seawater of the Indian Ocean.</title>
        <authorList>
            <person name="Liu Y."/>
            <person name="Lai Q."/>
            <person name="Du J."/>
            <person name="Xu H."/>
            <person name="Jiang L."/>
            <person name="Shao Z."/>
        </authorList>
    </citation>
    <scope>NUCLEOTIDE SEQUENCE [LARGE SCALE GENOMIC DNA]</scope>
    <source>
        <strain evidence="4 5">DT23-4</strain>
    </source>
</reference>
<dbReference type="EMBL" id="AUNB01000041">
    <property type="protein sequence ID" value="KEO57277.1"/>
    <property type="molecule type" value="Genomic_DNA"/>
</dbReference>
<evidence type="ECO:0000259" key="2">
    <source>
        <dbReference type="PROSITE" id="PS50404"/>
    </source>
</evidence>
<gene>
    <name evidence="4" type="ORF">DT23_16960</name>
</gene>
<comment type="similarity">
    <text evidence="1">Belongs to the GST superfamily.</text>
</comment>
<feature type="domain" description="GST C-terminal" evidence="3">
    <location>
        <begin position="88"/>
        <end position="207"/>
    </location>
</feature>
<dbReference type="GO" id="GO:0016740">
    <property type="term" value="F:transferase activity"/>
    <property type="evidence" value="ECO:0007669"/>
    <property type="project" value="UniProtKB-KW"/>
</dbReference>
<dbReference type="PROSITE" id="PS50404">
    <property type="entry name" value="GST_NTER"/>
    <property type="match status" value="1"/>
</dbReference>
<dbReference type="InterPro" id="IPR036282">
    <property type="entry name" value="Glutathione-S-Trfase_C_sf"/>
</dbReference>